<feature type="domain" description="C2H2-type" evidence="13">
    <location>
        <begin position="356"/>
        <end position="383"/>
    </location>
</feature>
<evidence type="ECO:0000256" key="12">
    <source>
        <dbReference type="SAM" id="MobiDB-lite"/>
    </source>
</evidence>
<dbReference type="KEGG" id="goe:100897286"/>
<keyword evidence="8" id="KW-0238">DNA-binding</keyword>
<evidence type="ECO:0000256" key="5">
    <source>
        <dbReference type="ARBA" id="ARBA00022771"/>
    </source>
</evidence>
<dbReference type="Proteomes" id="UP000694867">
    <property type="component" value="Unplaced"/>
</dbReference>
<evidence type="ECO:0000313" key="15">
    <source>
        <dbReference type="RefSeq" id="XP_028969021.1"/>
    </source>
</evidence>
<feature type="domain" description="C2H2-type" evidence="13">
    <location>
        <begin position="265"/>
        <end position="289"/>
    </location>
</feature>
<organism evidence="14 15">
    <name type="scientific">Galendromus occidentalis</name>
    <name type="common">western predatory mite</name>
    <dbReference type="NCBI Taxonomy" id="34638"/>
    <lineage>
        <taxon>Eukaryota</taxon>
        <taxon>Metazoa</taxon>
        <taxon>Ecdysozoa</taxon>
        <taxon>Arthropoda</taxon>
        <taxon>Chelicerata</taxon>
        <taxon>Arachnida</taxon>
        <taxon>Acari</taxon>
        <taxon>Parasitiformes</taxon>
        <taxon>Mesostigmata</taxon>
        <taxon>Gamasina</taxon>
        <taxon>Phytoseioidea</taxon>
        <taxon>Phytoseiidae</taxon>
        <taxon>Typhlodrominae</taxon>
        <taxon>Galendromus</taxon>
    </lineage>
</organism>
<dbReference type="PANTHER" id="PTHR24403:SF67">
    <property type="entry name" value="FI01116P-RELATED"/>
    <property type="match status" value="1"/>
</dbReference>
<evidence type="ECO:0000256" key="9">
    <source>
        <dbReference type="ARBA" id="ARBA00023163"/>
    </source>
</evidence>
<dbReference type="Pfam" id="PF00096">
    <property type="entry name" value="zf-C2H2"/>
    <property type="match status" value="2"/>
</dbReference>
<dbReference type="AlphaFoldDB" id="A0AAJ7SJP9"/>
<dbReference type="GO" id="GO:0005634">
    <property type="term" value="C:nucleus"/>
    <property type="evidence" value="ECO:0007669"/>
    <property type="project" value="UniProtKB-SubCell"/>
</dbReference>
<keyword evidence="14" id="KW-1185">Reference proteome</keyword>
<evidence type="ECO:0000313" key="14">
    <source>
        <dbReference type="Proteomes" id="UP000694867"/>
    </source>
</evidence>
<keyword evidence="10" id="KW-0539">Nucleus</keyword>
<keyword evidence="4" id="KW-0677">Repeat</keyword>
<feature type="domain" description="C2H2-type" evidence="13">
    <location>
        <begin position="479"/>
        <end position="508"/>
    </location>
</feature>
<evidence type="ECO:0000256" key="10">
    <source>
        <dbReference type="ARBA" id="ARBA00023242"/>
    </source>
</evidence>
<dbReference type="PANTHER" id="PTHR24403">
    <property type="entry name" value="ZINC FINGER PROTEIN"/>
    <property type="match status" value="1"/>
</dbReference>
<dbReference type="PROSITE" id="PS50157">
    <property type="entry name" value="ZINC_FINGER_C2H2_2"/>
    <property type="match status" value="6"/>
</dbReference>
<dbReference type="SUPFAM" id="SSF57667">
    <property type="entry name" value="beta-beta-alpha zinc fingers"/>
    <property type="match status" value="5"/>
</dbReference>
<gene>
    <name evidence="15" type="primary">LOC100897286</name>
</gene>
<evidence type="ECO:0000256" key="1">
    <source>
        <dbReference type="ARBA" id="ARBA00004123"/>
    </source>
</evidence>
<protein>
    <submittedName>
        <fullName evidence="15">Zinc finger protein 135-like</fullName>
    </submittedName>
</protein>
<comment type="subcellular location">
    <subcellularLocation>
        <location evidence="1">Nucleus</location>
    </subcellularLocation>
</comment>
<evidence type="ECO:0000256" key="7">
    <source>
        <dbReference type="ARBA" id="ARBA00023015"/>
    </source>
</evidence>
<keyword evidence="6" id="KW-0862">Zinc</keyword>
<evidence type="ECO:0000259" key="13">
    <source>
        <dbReference type="PROSITE" id="PS50157"/>
    </source>
</evidence>
<keyword evidence="3" id="KW-0479">Metal-binding</keyword>
<evidence type="ECO:0000256" key="6">
    <source>
        <dbReference type="ARBA" id="ARBA00022833"/>
    </source>
</evidence>
<sequence length="653" mass="75141">MHSRMPNDAGYIPMDATVAIFGEPQPEIISLQDALQGGVTDLEKLPIAPAEGTGIVEFDDIGHINQNEQYDMFGGELDLEDLIDTVTLLQCRFCQYSCAKKNLLMTHIKTYHREEVRDLVKQEYWSQIIAPNDAVEDENILGISTGKEELQKEAQRLEQDEMPQVDIGETTIYLCSFCNCTFEQFAECENHMKIEHYQCAAETKKVTSEEDSGSFSPPVDHVDPELAQSASVYTSHDPRDPHEIQAEIFQQELPRRFEAPDNRSFRCPQRFCPQKFRSEEALNYHKRSHLLRIILSDQEKDQEEESLRSNDKACNTEFPSGINQLYKCPECGVRIFSWRNTVSHLWRKHQVDCDQYSCKVCEYKTPSYYKLLTHNQIHSDRRNYVCVTCGKDYKQLAQLRNHMIVHKDKKAGEIKNSWYSPKVCDFCQRTFSSGRCLKKHIETVHMKMKNFACETCGHQAARKSMLMIHMRLHTGEKPYVCDYEGCGYRTCDHNSLRRHKMQHSGEKPYKCPHCPYACIQSISYKRHIRTKHPEVERSNVFECHRCSFRTINEDKMAGHIAVHEDQDRLDRGEQMPGLNLQRALRRNSDLNSSASCTVAQGDGPVISREADSTLFRENITPLGTYVVIPYGQDPSNDKTQHSIGVDVSAPELG</sequence>
<keyword evidence="9" id="KW-0804">Transcription</keyword>
<dbReference type="InterPro" id="IPR013087">
    <property type="entry name" value="Znf_C2H2_type"/>
</dbReference>
<dbReference type="GO" id="GO:0045944">
    <property type="term" value="P:positive regulation of transcription by RNA polymerase II"/>
    <property type="evidence" value="ECO:0007669"/>
    <property type="project" value="TreeGrafter"/>
</dbReference>
<evidence type="ECO:0000256" key="8">
    <source>
        <dbReference type="ARBA" id="ARBA00023125"/>
    </source>
</evidence>
<dbReference type="RefSeq" id="XP_028969021.1">
    <property type="nucleotide sequence ID" value="XM_029113188.1"/>
</dbReference>
<evidence type="ECO:0000256" key="3">
    <source>
        <dbReference type="ARBA" id="ARBA00022723"/>
    </source>
</evidence>
<reference evidence="15" key="1">
    <citation type="submission" date="2025-08" db="UniProtKB">
        <authorList>
            <consortium name="RefSeq"/>
        </authorList>
    </citation>
    <scope>IDENTIFICATION</scope>
</reference>
<evidence type="ECO:0000256" key="11">
    <source>
        <dbReference type="PROSITE-ProRule" id="PRU00042"/>
    </source>
</evidence>
<dbReference type="GeneID" id="100897286"/>
<dbReference type="SMART" id="SM00355">
    <property type="entry name" value="ZnF_C2H2"/>
    <property type="match status" value="11"/>
</dbReference>
<name>A0AAJ7SJP9_9ACAR</name>
<dbReference type="FunFam" id="3.30.160.60:FF:001370">
    <property type="entry name" value="Zinc finger protein"/>
    <property type="match status" value="1"/>
</dbReference>
<feature type="domain" description="C2H2-type" evidence="13">
    <location>
        <begin position="451"/>
        <end position="478"/>
    </location>
</feature>
<feature type="domain" description="C2H2-type" evidence="13">
    <location>
        <begin position="384"/>
        <end position="411"/>
    </location>
</feature>
<feature type="region of interest" description="Disordered" evidence="12">
    <location>
        <begin position="633"/>
        <end position="653"/>
    </location>
</feature>
<dbReference type="Gene3D" id="3.30.160.60">
    <property type="entry name" value="Classic Zinc Finger"/>
    <property type="match status" value="5"/>
</dbReference>
<dbReference type="FunFam" id="3.30.160.60:FF:000446">
    <property type="entry name" value="Zinc finger protein"/>
    <property type="match status" value="1"/>
</dbReference>
<evidence type="ECO:0000256" key="2">
    <source>
        <dbReference type="ARBA" id="ARBA00006991"/>
    </source>
</evidence>
<accession>A0AAJ7SJP9</accession>
<evidence type="ECO:0000256" key="4">
    <source>
        <dbReference type="ARBA" id="ARBA00022737"/>
    </source>
</evidence>
<dbReference type="InterPro" id="IPR050688">
    <property type="entry name" value="Zinc_finger/UBP_domain"/>
</dbReference>
<keyword evidence="5 11" id="KW-0863">Zinc-finger</keyword>
<feature type="domain" description="C2H2-type" evidence="13">
    <location>
        <begin position="422"/>
        <end position="450"/>
    </location>
</feature>
<dbReference type="PROSITE" id="PS00028">
    <property type="entry name" value="ZINC_FINGER_C2H2_1"/>
    <property type="match status" value="6"/>
</dbReference>
<dbReference type="GO" id="GO:0003690">
    <property type="term" value="F:double-stranded DNA binding"/>
    <property type="evidence" value="ECO:0007669"/>
    <property type="project" value="UniProtKB-ARBA"/>
</dbReference>
<dbReference type="GO" id="GO:0008270">
    <property type="term" value="F:zinc ion binding"/>
    <property type="evidence" value="ECO:0007669"/>
    <property type="project" value="UniProtKB-KW"/>
</dbReference>
<proteinExistence type="inferred from homology"/>
<comment type="similarity">
    <text evidence="2">Belongs to the krueppel C2H2-type zinc-finger protein family.</text>
</comment>
<dbReference type="InterPro" id="IPR036236">
    <property type="entry name" value="Znf_C2H2_sf"/>
</dbReference>
<keyword evidence="7" id="KW-0805">Transcription regulation</keyword>